<proteinExistence type="predicted"/>
<dbReference type="RefSeq" id="XP_007688755.1">
    <property type="nucleotide sequence ID" value="XM_007690565.1"/>
</dbReference>
<name>W6ZMD2_COCMI</name>
<keyword evidence="1" id="KW-0732">Signal</keyword>
<dbReference type="KEGG" id="bor:COCMIDRAFT_97420"/>
<evidence type="ECO:0000313" key="3">
    <source>
        <dbReference type="Proteomes" id="UP000054032"/>
    </source>
</evidence>
<accession>W6ZMD2</accession>
<dbReference type="Proteomes" id="UP000054032">
    <property type="component" value="Unassembled WGS sequence"/>
</dbReference>
<gene>
    <name evidence="2" type="ORF">COCMIDRAFT_97420</name>
</gene>
<sequence>MVLPLVLVVLEAAVSVATEAAVATEAIVVVDGTTIDVAGATTEDPAVLTMNRSAAGIDTATVMVDMVEAETMAHESARTMATTTTTHEHDEGTKLDLRLSHVVQWFVKKVTSLFFAPAFLVNEGKIDSVQLLTFRLYSTAQYRRVRSTQHHEQHS</sequence>
<organism evidence="2 3">
    <name type="scientific">Bipolaris oryzae ATCC 44560</name>
    <dbReference type="NCBI Taxonomy" id="930090"/>
    <lineage>
        <taxon>Eukaryota</taxon>
        <taxon>Fungi</taxon>
        <taxon>Dikarya</taxon>
        <taxon>Ascomycota</taxon>
        <taxon>Pezizomycotina</taxon>
        <taxon>Dothideomycetes</taxon>
        <taxon>Pleosporomycetidae</taxon>
        <taxon>Pleosporales</taxon>
        <taxon>Pleosporineae</taxon>
        <taxon>Pleosporaceae</taxon>
        <taxon>Bipolaris</taxon>
    </lineage>
</organism>
<dbReference type="EMBL" id="KI963998">
    <property type="protein sequence ID" value="EUC44746.1"/>
    <property type="molecule type" value="Genomic_DNA"/>
</dbReference>
<evidence type="ECO:0000313" key="2">
    <source>
        <dbReference type="EMBL" id="EUC44746.1"/>
    </source>
</evidence>
<keyword evidence="3" id="KW-1185">Reference proteome</keyword>
<evidence type="ECO:0008006" key="4">
    <source>
        <dbReference type="Google" id="ProtNLM"/>
    </source>
</evidence>
<dbReference type="AlphaFoldDB" id="W6ZMD2"/>
<feature type="chain" id="PRO_5004886986" description="Secreted protein" evidence="1">
    <location>
        <begin position="21"/>
        <end position="155"/>
    </location>
</feature>
<protein>
    <recommendedName>
        <fullName evidence="4">Secreted protein</fullName>
    </recommendedName>
</protein>
<dbReference type="HOGENOM" id="CLU_1695170_0_0_1"/>
<feature type="signal peptide" evidence="1">
    <location>
        <begin position="1"/>
        <end position="20"/>
    </location>
</feature>
<evidence type="ECO:0000256" key="1">
    <source>
        <dbReference type="SAM" id="SignalP"/>
    </source>
</evidence>
<reference evidence="2 3" key="1">
    <citation type="journal article" date="2013" name="PLoS Genet.">
        <title>Comparative genome structure, secondary metabolite, and effector coding capacity across Cochliobolus pathogens.</title>
        <authorList>
            <person name="Condon B.J."/>
            <person name="Leng Y."/>
            <person name="Wu D."/>
            <person name="Bushley K.E."/>
            <person name="Ohm R.A."/>
            <person name="Otillar R."/>
            <person name="Martin J."/>
            <person name="Schackwitz W."/>
            <person name="Grimwood J."/>
            <person name="MohdZainudin N."/>
            <person name="Xue C."/>
            <person name="Wang R."/>
            <person name="Manning V.A."/>
            <person name="Dhillon B."/>
            <person name="Tu Z.J."/>
            <person name="Steffenson B.J."/>
            <person name="Salamov A."/>
            <person name="Sun H."/>
            <person name="Lowry S."/>
            <person name="LaButti K."/>
            <person name="Han J."/>
            <person name="Copeland A."/>
            <person name="Lindquist E."/>
            <person name="Barry K."/>
            <person name="Schmutz J."/>
            <person name="Baker S.E."/>
            <person name="Ciuffetti L.M."/>
            <person name="Grigoriev I.V."/>
            <person name="Zhong S."/>
            <person name="Turgeon B.G."/>
        </authorList>
    </citation>
    <scope>NUCLEOTIDE SEQUENCE [LARGE SCALE GENOMIC DNA]</scope>
    <source>
        <strain evidence="2 3">ATCC 44560</strain>
    </source>
</reference>
<dbReference type="OrthoDB" id="10352486at2759"/>
<dbReference type="GeneID" id="19129058"/>